<dbReference type="RefSeq" id="XP_056854878.1">
    <property type="nucleotide sequence ID" value="XM_056998898.1"/>
</dbReference>
<dbReference type="RefSeq" id="XP_056854872.1">
    <property type="nucleotide sequence ID" value="XM_056998892.1"/>
</dbReference>
<dbReference type="RefSeq" id="XP_056854829.1">
    <property type="nucleotide sequence ID" value="XM_056998849.1"/>
</dbReference>
<dbReference type="RefSeq" id="XP_056854884.1">
    <property type="nucleotide sequence ID" value="XM_056998904.1"/>
</dbReference>
<dbReference type="Pfam" id="PF13966">
    <property type="entry name" value="zf-RVT"/>
    <property type="match status" value="1"/>
</dbReference>
<dbReference type="GO" id="GO:0004523">
    <property type="term" value="F:RNA-DNA hybrid ribonuclease activity"/>
    <property type="evidence" value="ECO:0007669"/>
    <property type="project" value="InterPro"/>
</dbReference>
<dbReference type="RefSeq" id="XP_056854824.1">
    <property type="nucleotide sequence ID" value="XM_056998844.1"/>
</dbReference>
<evidence type="ECO:0000313" key="5">
    <source>
        <dbReference type="RefSeq" id="XP_056854816.1"/>
    </source>
</evidence>
<dbReference type="GO" id="GO:0003676">
    <property type="term" value="F:nucleic acid binding"/>
    <property type="evidence" value="ECO:0007669"/>
    <property type="project" value="InterPro"/>
</dbReference>
<name>A0A9W3CTL4_RAPSA</name>
<dbReference type="RefSeq" id="XP_056854840.1">
    <property type="nucleotide sequence ID" value="XM_056998860.1"/>
</dbReference>
<dbReference type="RefSeq" id="XP_056854869.1">
    <property type="nucleotide sequence ID" value="XM_056998889.1"/>
</dbReference>
<sequence length="375" mass="43203">MDPEDVKIVESIPLSRIPTIDRDGWHFTKNGKYTVKSGYQVERTYPDIEQGAVEFGPMVTALKANCWKVRCPPKMKHFLWQLLWGCIAVKKSLKARGIKGDIRCDICGASEESINHVFFECPPAVQVWALSTIPTHPDHFPGQSLFVNMDYLFWRVKPTMEEHHFAWILWYIWKGRNSKVFSNLDTEPRETLRRAMTESLLWMEAQQEIVQPQDQVTHTSDAVLPIRSGRWCFTDGSWKPEDTFSGQGWYSTLEGFEGLLGARNTRASQTPLHAEVEALIWAMECMRNLRQYNVTFATDCSQLVKMVSEPGEWPAFASYLEDIKSLKRSFNSSEIIHIPRTQNNKADSLARSVRQQTSFTVHMDTYHPVCFIEST</sequence>
<evidence type="ECO:0000313" key="19">
    <source>
        <dbReference type="RefSeq" id="XP_056854878.1"/>
    </source>
</evidence>
<dbReference type="InterPro" id="IPR036397">
    <property type="entry name" value="RNaseH_sf"/>
</dbReference>
<dbReference type="CDD" id="cd06222">
    <property type="entry name" value="RNase_H_like"/>
    <property type="match status" value="1"/>
</dbReference>
<dbReference type="Gene3D" id="3.30.420.10">
    <property type="entry name" value="Ribonuclease H-like superfamily/Ribonuclease H"/>
    <property type="match status" value="1"/>
</dbReference>
<evidence type="ECO:0000313" key="7">
    <source>
        <dbReference type="RefSeq" id="XP_056854824.1"/>
    </source>
</evidence>
<gene>
    <name evidence="4 5 6 7 8 9 10 11 12 13 14 15 16 17 18 19 20 21" type="primary">LOC108842133</name>
</gene>
<protein>
    <submittedName>
        <fullName evidence="4 5">Uncharacterized protein LOC108842133</fullName>
    </submittedName>
</protein>
<dbReference type="PANTHER" id="PTHR34146">
    <property type="entry name" value="POLYNUCLEOTIDYL TRANSFERASE, RIBONUCLEASE H-LIKE SUPERFAMILY PROTEIN-RELATED"/>
    <property type="match status" value="1"/>
</dbReference>
<evidence type="ECO:0000313" key="10">
    <source>
        <dbReference type="RefSeq" id="XP_056854838.1"/>
    </source>
</evidence>
<proteinExistence type="predicted"/>
<evidence type="ECO:0000313" key="21">
    <source>
        <dbReference type="RefSeq" id="XP_056854884.1"/>
    </source>
</evidence>
<keyword evidence="3" id="KW-1185">Reference proteome</keyword>
<evidence type="ECO:0000313" key="11">
    <source>
        <dbReference type="RefSeq" id="XP_056854840.1"/>
    </source>
</evidence>
<dbReference type="RefSeq" id="XP_056854843.1">
    <property type="nucleotide sequence ID" value="XM_056998863.1"/>
</dbReference>
<evidence type="ECO:0000313" key="16">
    <source>
        <dbReference type="RefSeq" id="XP_056854865.1"/>
    </source>
</evidence>
<dbReference type="KEGG" id="rsz:108842133"/>
<evidence type="ECO:0000259" key="1">
    <source>
        <dbReference type="Pfam" id="PF13456"/>
    </source>
</evidence>
<dbReference type="RefSeq" id="XP_056854847.1">
    <property type="nucleotide sequence ID" value="XM_056998867.1"/>
</dbReference>
<evidence type="ECO:0000313" key="3">
    <source>
        <dbReference type="Proteomes" id="UP000504610"/>
    </source>
</evidence>
<evidence type="ECO:0000313" key="14">
    <source>
        <dbReference type="RefSeq" id="XP_056854854.1"/>
    </source>
</evidence>
<feature type="domain" description="Reverse transcriptase zinc-binding" evidence="2">
    <location>
        <begin position="40"/>
        <end position="128"/>
    </location>
</feature>
<organism evidence="3 9">
    <name type="scientific">Raphanus sativus</name>
    <name type="common">Radish</name>
    <name type="synonym">Raphanus raphanistrum var. sativus</name>
    <dbReference type="NCBI Taxonomy" id="3726"/>
    <lineage>
        <taxon>Eukaryota</taxon>
        <taxon>Viridiplantae</taxon>
        <taxon>Streptophyta</taxon>
        <taxon>Embryophyta</taxon>
        <taxon>Tracheophyta</taxon>
        <taxon>Spermatophyta</taxon>
        <taxon>Magnoliopsida</taxon>
        <taxon>eudicotyledons</taxon>
        <taxon>Gunneridae</taxon>
        <taxon>Pentapetalae</taxon>
        <taxon>rosids</taxon>
        <taxon>malvids</taxon>
        <taxon>Brassicales</taxon>
        <taxon>Brassicaceae</taxon>
        <taxon>Brassiceae</taxon>
        <taxon>Raphanus</taxon>
    </lineage>
</organism>
<dbReference type="RefSeq" id="XP_056854816.1">
    <property type="nucleotide sequence ID" value="XM_056998836.1"/>
</dbReference>
<dbReference type="AlphaFoldDB" id="A0A9W3CTL4"/>
<dbReference type="RefSeq" id="XP_056854860.1">
    <property type="nucleotide sequence ID" value="XM_056998880.1"/>
</dbReference>
<reference evidence="3" key="1">
    <citation type="journal article" date="2019" name="Database">
        <title>The radish genome database (RadishGD): an integrated information resource for radish genomics.</title>
        <authorList>
            <person name="Yu H.J."/>
            <person name="Baek S."/>
            <person name="Lee Y.J."/>
            <person name="Cho A."/>
            <person name="Mun J.H."/>
        </authorList>
    </citation>
    <scope>NUCLEOTIDE SEQUENCE [LARGE SCALE GENOMIC DNA]</scope>
    <source>
        <strain evidence="3">cv. WK10039</strain>
    </source>
</reference>
<reference evidence="4 5" key="2">
    <citation type="submission" date="2025-04" db="UniProtKB">
        <authorList>
            <consortium name="RefSeq"/>
        </authorList>
    </citation>
    <scope>IDENTIFICATION</scope>
    <source>
        <tissue evidence="4 5">Leaf</tissue>
    </source>
</reference>
<dbReference type="Pfam" id="PF13456">
    <property type="entry name" value="RVT_3"/>
    <property type="match status" value="1"/>
</dbReference>
<dbReference type="RefSeq" id="XP_056854880.1">
    <property type="nucleotide sequence ID" value="XM_056998900.1"/>
</dbReference>
<evidence type="ECO:0000313" key="18">
    <source>
        <dbReference type="RefSeq" id="XP_056854872.1"/>
    </source>
</evidence>
<dbReference type="OrthoDB" id="1083359at2759"/>
<evidence type="ECO:0000313" key="8">
    <source>
        <dbReference type="RefSeq" id="XP_056854829.1"/>
    </source>
</evidence>
<dbReference type="InterPro" id="IPR044730">
    <property type="entry name" value="RNase_H-like_dom_plant"/>
</dbReference>
<dbReference type="RefSeq" id="XP_056854854.1">
    <property type="nucleotide sequence ID" value="XM_056998874.1"/>
</dbReference>
<dbReference type="Proteomes" id="UP000504610">
    <property type="component" value="Chromosome 2"/>
</dbReference>
<evidence type="ECO:0000313" key="20">
    <source>
        <dbReference type="RefSeq" id="XP_056854880.1"/>
    </source>
</evidence>
<dbReference type="RefSeq" id="XP_056854865.1">
    <property type="nucleotide sequence ID" value="XM_056998885.1"/>
</dbReference>
<evidence type="ECO:0000259" key="2">
    <source>
        <dbReference type="Pfam" id="PF13966"/>
    </source>
</evidence>
<accession>A0A9W3CTL4</accession>
<dbReference type="GeneID" id="108842133"/>
<evidence type="ECO:0000313" key="17">
    <source>
        <dbReference type="RefSeq" id="XP_056854869.1"/>
    </source>
</evidence>
<dbReference type="RefSeq" id="XP_056854838.1">
    <property type="nucleotide sequence ID" value="XM_056998858.1"/>
</dbReference>
<dbReference type="InterPro" id="IPR002156">
    <property type="entry name" value="RNaseH_domain"/>
</dbReference>
<dbReference type="RefSeq" id="XP_056854821.1">
    <property type="nucleotide sequence ID" value="XM_056998841.1"/>
</dbReference>
<dbReference type="InterPro" id="IPR012337">
    <property type="entry name" value="RNaseH-like_sf"/>
</dbReference>
<dbReference type="InterPro" id="IPR026960">
    <property type="entry name" value="RVT-Znf"/>
</dbReference>
<evidence type="ECO:0000313" key="4">
    <source>
        <dbReference type="RefSeq" id="XP_056854813.1"/>
    </source>
</evidence>
<evidence type="ECO:0000313" key="9">
    <source>
        <dbReference type="RefSeq" id="XP_056854836.1"/>
    </source>
</evidence>
<evidence type="ECO:0000313" key="15">
    <source>
        <dbReference type="RefSeq" id="XP_056854860.1"/>
    </source>
</evidence>
<feature type="domain" description="RNase H type-1" evidence="1">
    <location>
        <begin position="235"/>
        <end position="352"/>
    </location>
</feature>
<evidence type="ECO:0000313" key="13">
    <source>
        <dbReference type="RefSeq" id="XP_056854847.1"/>
    </source>
</evidence>
<evidence type="ECO:0000313" key="6">
    <source>
        <dbReference type="RefSeq" id="XP_056854821.1"/>
    </source>
</evidence>
<dbReference type="RefSeq" id="XP_056854813.1">
    <property type="nucleotide sequence ID" value="XM_056998833.1"/>
</dbReference>
<dbReference type="RefSeq" id="XP_056854836.1">
    <property type="nucleotide sequence ID" value="XM_056998856.1"/>
</dbReference>
<dbReference type="PANTHER" id="PTHR34146:SF3">
    <property type="entry name" value="POLYNUCLEOTIDYL TRANSFERASE, RIBONUCLEASE H-LIKE SUPERFAMILY PROTEIN"/>
    <property type="match status" value="1"/>
</dbReference>
<dbReference type="SUPFAM" id="SSF53098">
    <property type="entry name" value="Ribonuclease H-like"/>
    <property type="match status" value="1"/>
</dbReference>
<evidence type="ECO:0000313" key="12">
    <source>
        <dbReference type="RefSeq" id="XP_056854843.1"/>
    </source>
</evidence>